<dbReference type="OrthoDB" id="9808209at2"/>
<accession>A0A1E3U7K8</accession>
<evidence type="ECO:0000313" key="1">
    <source>
        <dbReference type="EMBL" id="ODR42194.1"/>
    </source>
</evidence>
<dbReference type="EMBL" id="MEHA01000039">
    <property type="protein sequence ID" value="ODR42194.1"/>
    <property type="molecule type" value="Genomic_DNA"/>
</dbReference>
<reference evidence="1 2" key="1">
    <citation type="submission" date="2016-08" db="EMBL/GenBank/DDBJ databases">
        <authorList>
            <person name="Seilhamer J.J."/>
        </authorList>
    </citation>
    <scope>NUCLEOTIDE SEQUENCE [LARGE SCALE GENOMIC DNA]</scope>
    <source>
        <strain evidence="1 2">NML150140-1</strain>
    </source>
</reference>
<organism evidence="1 2">
    <name type="scientific">Eisenbergiella tayi</name>
    <dbReference type="NCBI Taxonomy" id="1432052"/>
    <lineage>
        <taxon>Bacteria</taxon>
        <taxon>Bacillati</taxon>
        <taxon>Bacillota</taxon>
        <taxon>Clostridia</taxon>
        <taxon>Lachnospirales</taxon>
        <taxon>Lachnospiraceae</taxon>
        <taxon>Eisenbergiella</taxon>
    </lineage>
</organism>
<proteinExistence type="predicted"/>
<dbReference type="InterPro" id="IPR008767">
    <property type="entry name" value="Phage_SPP1_head-tail_adaptor"/>
</dbReference>
<dbReference type="AlphaFoldDB" id="A0A1E3U7K8"/>
<dbReference type="Proteomes" id="UP000094271">
    <property type="component" value="Unassembled WGS sequence"/>
</dbReference>
<evidence type="ECO:0000313" key="2">
    <source>
        <dbReference type="Proteomes" id="UP000094271"/>
    </source>
</evidence>
<dbReference type="Pfam" id="PF05521">
    <property type="entry name" value="Phage_HCP"/>
    <property type="match status" value="1"/>
</dbReference>
<gene>
    <name evidence="1" type="ORF">BEI59_32160</name>
</gene>
<evidence type="ECO:0008006" key="3">
    <source>
        <dbReference type="Google" id="ProtNLM"/>
    </source>
</evidence>
<dbReference type="InterPro" id="IPR038666">
    <property type="entry name" value="SSP1_head-tail_sf"/>
</dbReference>
<comment type="caution">
    <text evidence="1">The sequence shown here is derived from an EMBL/GenBank/DDBJ whole genome shotgun (WGS) entry which is preliminary data.</text>
</comment>
<protein>
    <recommendedName>
        <fullName evidence="3">Phage head-tail joining protein</fullName>
    </recommendedName>
</protein>
<dbReference type="NCBIfam" id="TIGR01563">
    <property type="entry name" value="gp16_SPP1"/>
    <property type="match status" value="1"/>
</dbReference>
<dbReference type="Gene3D" id="2.40.10.270">
    <property type="entry name" value="Bacteriophage SPP1 head-tail adaptor protein"/>
    <property type="match status" value="1"/>
</dbReference>
<name>A0A1E3U7K8_9FIRM</name>
<dbReference type="RefSeq" id="WP_069432321.1">
    <property type="nucleotide sequence ID" value="NZ_MEHA01000039.1"/>
</dbReference>
<sequence length="112" mass="13197">MKKRITIMRYHDTENSLGNLVSKLIPYKTVYAEIKPVRGKEYQEYYKDTNSLEYKITIRYLPDLLPTDVLKYKDNQFLINSIINVDEQGYIQEVMCTEKIQDRKAEVIPDGG</sequence>